<feature type="compositionally biased region" description="Basic and acidic residues" evidence="1">
    <location>
        <begin position="81"/>
        <end position="108"/>
    </location>
</feature>
<dbReference type="Pfam" id="PF01391">
    <property type="entry name" value="Collagen"/>
    <property type="match status" value="1"/>
</dbReference>
<dbReference type="InterPro" id="IPR008160">
    <property type="entry name" value="Collagen"/>
</dbReference>
<feature type="signal peptide" evidence="2">
    <location>
        <begin position="1"/>
        <end position="34"/>
    </location>
</feature>
<feature type="region of interest" description="Disordered" evidence="1">
    <location>
        <begin position="48"/>
        <end position="126"/>
    </location>
</feature>
<dbReference type="AlphaFoldDB" id="A0A917XTN0"/>
<feature type="compositionally biased region" description="Low complexity" evidence="1">
    <location>
        <begin position="69"/>
        <end position="80"/>
    </location>
</feature>
<accession>A0A917XTN0</accession>
<gene>
    <name evidence="3" type="ORF">GCM10011579_011270</name>
</gene>
<keyword evidence="2" id="KW-0732">Signal</keyword>
<comment type="caution">
    <text evidence="3">The sequence shown here is derived from an EMBL/GenBank/DDBJ whole genome shotgun (WGS) entry which is preliminary data.</text>
</comment>
<keyword evidence="4" id="KW-1185">Reference proteome</keyword>
<organism evidence="3 4">
    <name type="scientific">Streptomyces albiflavescens</name>
    <dbReference type="NCBI Taxonomy" id="1623582"/>
    <lineage>
        <taxon>Bacteria</taxon>
        <taxon>Bacillati</taxon>
        <taxon>Actinomycetota</taxon>
        <taxon>Actinomycetes</taxon>
        <taxon>Kitasatosporales</taxon>
        <taxon>Streptomycetaceae</taxon>
        <taxon>Streptomyces</taxon>
    </lineage>
</organism>
<dbReference type="PANTHER" id="PTHR24637">
    <property type="entry name" value="COLLAGEN"/>
    <property type="match status" value="1"/>
</dbReference>
<feature type="compositionally biased region" description="Low complexity" evidence="1">
    <location>
        <begin position="109"/>
        <end position="126"/>
    </location>
</feature>
<proteinExistence type="predicted"/>
<protein>
    <submittedName>
        <fullName evidence="3">Uncharacterized protein</fullName>
    </submittedName>
</protein>
<evidence type="ECO:0000313" key="3">
    <source>
        <dbReference type="EMBL" id="GGN53281.1"/>
    </source>
</evidence>
<feature type="chain" id="PRO_5037574485" evidence="2">
    <location>
        <begin position="35"/>
        <end position="126"/>
    </location>
</feature>
<evidence type="ECO:0000256" key="2">
    <source>
        <dbReference type="SAM" id="SignalP"/>
    </source>
</evidence>
<evidence type="ECO:0000256" key="1">
    <source>
        <dbReference type="SAM" id="MobiDB-lite"/>
    </source>
</evidence>
<name>A0A917XTN0_9ACTN</name>
<sequence length="126" mass="13026">MLRTRMRRLPRPLVLRALVITTLVAQSVALLAQAAEIDNLRVQHVDLQAHGGAVGPSGPPGPSGPAGPAGPQGRNGQDGRNGQEGRNGREGQQGRDGKDGEDGRDGKDAVATPRPAVTVTVTKSQS</sequence>
<dbReference type="Proteomes" id="UP000600365">
    <property type="component" value="Unassembled WGS sequence"/>
</dbReference>
<reference evidence="3 4" key="1">
    <citation type="journal article" date="2014" name="Int. J. Syst. Evol. Microbiol.">
        <title>Complete genome sequence of Corynebacterium casei LMG S-19264T (=DSM 44701T), isolated from a smear-ripened cheese.</title>
        <authorList>
            <consortium name="US DOE Joint Genome Institute (JGI-PGF)"/>
            <person name="Walter F."/>
            <person name="Albersmeier A."/>
            <person name="Kalinowski J."/>
            <person name="Ruckert C."/>
        </authorList>
    </citation>
    <scope>NUCLEOTIDE SEQUENCE [LARGE SCALE GENOMIC DNA]</scope>
    <source>
        <strain evidence="3 4">CGMCC 4.7111</strain>
    </source>
</reference>
<dbReference type="EMBL" id="BMMM01000002">
    <property type="protein sequence ID" value="GGN53281.1"/>
    <property type="molecule type" value="Genomic_DNA"/>
</dbReference>
<evidence type="ECO:0000313" key="4">
    <source>
        <dbReference type="Proteomes" id="UP000600365"/>
    </source>
</evidence>